<comment type="caution">
    <text evidence="17">The sequence shown here is derived from an EMBL/GenBank/DDBJ whole genome shotgun (WGS) entry which is preliminary data.</text>
</comment>
<feature type="compositionally biased region" description="Polar residues" evidence="12">
    <location>
        <begin position="596"/>
        <end position="615"/>
    </location>
</feature>
<dbReference type="Gene3D" id="3.10.20.90">
    <property type="entry name" value="Phosphatidylinositol 3-kinase Catalytic Subunit, Chain A, domain 1"/>
    <property type="match status" value="1"/>
</dbReference>
<dbReference type="InterPro" id="IPR013083">
    <property type="entry name" value="Znf_RING/FYVE/PHD"/>
</dbReference>
<dbReference type="PROSITE" id="PS51873">
    <property type="entry name" value="TRIAD"/>
    <property type="match status" value="1"/>
</dbReference>
<evidence type="ECO:0000256" key="8">
    <source>
        <dbReference type="ARBA" id="ARBA00022771"/>
    </source>
</evidence>
<dbReference type="PROSITE" id="PS50089">
    <property type="entry name" value="ZF_RING_2"/>
    <property type="match status" value="1"/>
</dbReference>
<feature type="region of interest" description="Disordered" evidence="12">
    <location>
        <begin position="1188"/>
        <end position="1236"/>
    </location>
</feature>
<organism evidence="17 18">
    <name type="scientific">Daphnia galeata</name>
    <dbReference type="NCBI Taxonomy" id="27404"/>
    <lineage>
        <taxon>Eukaryota</taxon>
        <taxon>Metazoa</taxon>
        <taxon>Ecdysozoa</taxon>
        <taxon>Arthropoda</taxon>
        <taxon>Crustacea</taxon>
        <taxon>Branchiopoda</taxon>
        <taxon>Diplostraca</taxon>
        <taxon>Cladocera</taxon>
        <taxon>Anomopoda</taxon>
        <taxon>Daphniidae</taxon>
        <taxon>Daphnia</taxon>
    </lineage>
</organism>
<feature type="region of interest" description="Disordered" evidence="12">
    <location>
        <begin position="593"/>
        <end position="642"/>
    </location>
</feature>
<comment type="pathway">
    <text evidence="1">Protein modification; protein ubiquitination.</text>
</comment>
<feature type="domain" description="RING-type" evidence="16">
    <location>
        <begin position="1513"/>
        <end position="1742"/>
    </location>
</feature>
<feature type="region of interest" description="Disordered" evidence="12">
    <location>
        <begin position="86"/>
        <end position="114"/>
    </location>
</feature>
<keyword evidence="8 11" id="KW-0863">Zinc-finger</keyword>
<feature type="region of interest" description="Disordered" evidence="12">
    <location>
        <begin position="1404"/>
        <end position="1427"/>
    </location>
</feature>
<feature type="region of interest" description="Disordered" evidence="12">
    <location>
        <begin position="150"/>
        <end position="185"/>
    </location>
</feature>
<evidence type="ECO:0000256" key="11">
    <source>
        <dbReference type="PROSITE-ProRule" id="PRU00322"/>
    </source>
</evidence>
<keyword evidence="6" id="KW-0479">Metal-binding</keyword>
<accession>A0A8J2SCT3</accession>
<dbReference type="Gene3D" id="3.30.40.10">
    <property type="entry name" value="Zinc/RING finger domain, C3HC4 (zinc finger)"/>
    <property type="match status" value="1"/>
</dbReference>
<dbReference type="PROSITE" id="PS50199">
    <property type="entry name" value="ZF_RANBP2_2"/>
    <property type="match status" value="1"/>
</dbReference>
<dbReference type="InterPro" id="IPR044066">
    <property type="entry name" value="TRIAD_supradom"/>
</dbReference>
<dbReference type="GO" id="GO:0004842">
    <property type="term" value="F:ubiquitin-protein transferase activity"/>
    <property type="evidence" value="ECO:0007669"/>
    <property type="project" value="TreeGrafter"/>
</dbReference>
<feature type="compositionally biased region" description="Low complexity" evidence="12">
    <location>
        <begin position="162"/>
        <end position="185"/>
    </location>
</feature>
<feature type="domain" description="RING-type" evidence="14">
    <location>
        <begin position="1517"/>
        <end position="1559"/>
    </location>
</feature>
<dbReference type="SUPFAM" id="SSF57850">
    <property type="entry name" value="RING/U-box"/>
    <property type="match status" value="3"/>
</dbReference>
<evidence type="ECO:0000256" key="1">
    <source>
        <dbReference type="ARBA" id="ARBA00004906"/>
    </source>
</evidence>
<dbReference type="PANTHER" id="PTHR22770:SF13">
    <property type="entry name" value="RING-TYPE DOMAIN-CONTAINING PROTEIN"/>
    <property type="match status" value="1"/>
</dbReference>
<evidence type="ECO:0000256" key="12">
    <source>
        <dbReference type="SAM" id="MobiDB-lite"/>
    </source>
</evidence>
<dbReference type="Pfam" id="PF13445">
    <property type="entry name" value="zf-RING_UBOX"/>
    <property type="match status" value="1"/>
</dbReference>
<keyword evidence="10" id="KW-0862">Zinc</keyword>
<keyword evidence="4" id="KW-0597">Phosphoprotein</keyword>
<dbReference type="Proteomes" id="UP000789390">
    <property type="component" value="Unassembled WGS sequence"/>
</dbReference>
<keyword evidence="9" id="KW-0833">Ubl conjugation pathway</keyword>
<dbReference type="GO" id="GO:0097039">
    <property type="term" value="P:protein linear polyubiquitination"/>
    <property type="evidence" value="ECO:0007669"/>
    <property type="project" value="TreeGrafter"/>
</dbReference>
<dbReference type="InterPro" id="IPR027370">
    <property type="entry name" value="Znf-RING_euk"/>
</dbReference>
<feature type="region of interest" description="Disordered" evidence="12">
    <location>
        <begin position="823"/>
        <end position="865"/>
    </location>
</feature>
<proteinExistence type="inferred from homology"/>
<feature type="region of interest" description="Disordered" evidence="12">
    <location>
        <begin position="1068"/>
        <end position="1100"/>
    </location>
</feature>
<feature type="region of interest" description="Disordered" evidence="12">
    <location>
        <begin position="682"/>
        <end position="714"/>
    </location>
</feature>
<feature type="domain" description="RanBP2-type" evidence="15">
    <location>
        <begin position="879"/>
        <end position="908"/>
    </location>
</feature>
<feature type="compositionally biased region" description="Low complexity" evidence="12">
    <location>
        <begin position="497"/>
        <end position="508"/>
    </location>
</feature>
<evidence type="ECO:0000313" key="17">
    <source>
        <dbReference type="EMBL" id="CAH0113075.1"/>
    </source>
</evidence>
<comment type="similarity">
    <text evidence="2">Belongs to the RBR family.</text>
</comment>
<feature type="compositionally biased region" description="Low complexity" evidence="12">
    <location>
        <begin position="771"/>
        <end position="781"/>
    </location>
</feature>
<dbReference type="SUPFAM" id="SSF54236">
    <property type="entry name" value="Ubiquitin-like"/>
    <property type="match status" value="1"/>
</dbReference>
<dbReference type="InterPro" id="IPR047557">
    <property type="entry name" value="Rcat_RBR_HOIL1"/>
</dbReference>
<dbReference type="PANTHER" id="PTHR22770">
    <property type="entry name" value="UBIQUITIN CONJUGATING ENZYME 7 INTERACTING PROTEIN-RELATED"/>
    <property type="match status" value="1"/>
</dbReference>
<evidence type="ECO:0000256" key="6">
    <source>
        <dbReference type="ARBA" id="ARBA00022723"/>
    </source>
</evidence>
<dbReference type="GO" id="GO:0009893">
    <property type="term" value="P:positive regulation of metabolic process"/>
    <property type="evidence" value="ECO:0007669"/>
    <property type="project" value="UniProtKB-ARBA"/>
</dbReference>
<evidence type="ECO:0000259" key="13">
    <source>
        <dbReference type="PROSITE" id="PS50053"/>
    </source>
</evidence>
<evidence type="ECO:0000259" key="16">
    <source>
        <dbReference type="PROSITE" id="PS51873"/>
    </source>
</evidence>
<feature type="compositionally biased region" description="Low complexity" evidence="12">
    <location>
        <begin position="1068"/>
        <end position="1081"/>
    </location>
</feature>
<keyword evidence="7" id="KW-0677">Repeat</keyword>
<evidence type="ECO:0000256" key="10">
    <source>
        <dbReference type="ARBA" id="ARBA00022833"/>
    </source>
</evidence>
<dbReference type="SMART" id="SM00184">
    <property type="entry name" value="RING"/>
    <property type="match status" value="1"/>
</dbReference>
<dbReference type="CDD" id="cd16633">
    <property type="entry name" value="mRING-HC-C3HC3D_RBR_HOIL1"/>
    <property type="match status" value="1"/>
</dbReference>
<dbReference type="InterPro" id="IPR047559">
    <property type="entry name" value="HOIL1_RBR_mRING-HC-C3HC3D"/>
</dbReference>
<dbReference type="FunFam" id="3.30.40.10:FF:000137">
    <property type="entry name" value="RanBP-type and C3HC4-type zinc finger-containing protein 1"/>
    <property type="match status" value="1"/>
</dbReference>
<evidence type="ECO:0000256" key="7">
    <source>
        <dbReference type="ARBA" id="ARBA00022737"/>
    </source>
</evidence>
<evidence type="ECO:0000256" key="2">
    <source>
        <dbReference type="ARBA" id="ARBA00008278"/>
    </source>
</evidence>
<dbReference type="OrthoDB" id="261960at2759"/>
<dbReference type="Pfam" id="PF00240">
    <property type="entry name" value="ubiquitin"/>
    <property type="match status" value="1"/>
</dbReference>
<feature type="compositionally biased region" description="Basic and acidic residues" evidence="12">
    <location>
        <begin position="1221"/>
        <end position="1235"/>
    </location>
</feature>
<evidence type="ECO:0000256" key="4">
    <source>
        <dbReference type="ARBA" id="ARBA00022553"/>
    </source>
</evidence>
<dbReference type="CDD" id="cd20345">
    <property type="entry name" value="BRcat_RBR_HOIL1"/>
    <property type="match status" value="1"/>
</dbReference>
<dbReference type="GO" id="GO:0043161">
    <property type="term" value="P:proteasome-mediated ubiquitin-dependent protein catabolic process"/>
    <property type="evidence" value="ECO:0007669"/>
    <property type="project" value="TreeGrafter"/>
</dbReference>
<dbReference type="GO" id="GO:0071797">
    <property type="term" value="C:LUBAC complex"/>
    <property type="evidence" value="ECO:0007669"/>
    <property type="project" value="TreeGrafter"/>
</dbReference>
<feature type="region of interest" description="Disordered" evidence="12">
    <location>
        <begin position="240"/>
        <end position="281"/>
    </location>
</feature>
<feature type="compositionally biased region" description="Pro residues" evidence="12">
    <location>
        <begin position="701"/>
        <end position="712"/>
    </location>
</feature>
<keyword evidence="5" id="KW-0808">Transferase</keyword>
<dbReference type="PROSITE" id="PS50053">
    <property type="entry name" value="UBIQUITIN_2"/>
    <property type="match status" value="1"/>
</dbReference>
<feature type="region of interest" description="Disordered" evidence="12">
    <location>
        <begin position="347"/>
        <end position="418"/>
    </location>
</feature>
<dbReference type="GO" id="GO:0043130">
    <property type="term" value="F:ubiquitin binding"/>
    <property type="evidence" value="ECO:0007669"/>
    <property type="project" value="TreeGrafter"/>
</dbReference>
<feature type="region of interest" description="Disordered" evidence="12">
    <location>
        <begin position="757"/>
        <end position="782"/>
    </location>
</feature>
<dbReference type="InterPro" id="IPR051628">
    <property type="entry name" value="LUBAC_E3_Ligases"/>
</dbReference>
<evidence type="ECO:0000256" key="5">
    <source>
        <dbReference type="ARBA" id="ARBA00022679"/>
    </source>
</evidence>
<gene>
    <name evidence="17" type="ORF">DGAL_LOCUS16877</name>
</gene>
<feature type="compositionally biased region" description="Low complexity" evidence="12">
    <location>
        <begin position="272"/>
        <end position="281"/>
    </location>
</feature>
<feature type="compositionally biased region" description="Polar residues" evidence="12">
    <location>
        <begin position="87"/>
        <end position="101"/>
    </location>
</feature>
<dbReference type="PROSITE" id="PS01358">
    <property type="entry name" value="ZF_RANBP2_1"/>
    <property type="match status" value="1"/>
</dbReference>
<dbReference type="InterPro" id="IPR001876">
    <property type="entry name" value="Znf_RanBP2"/>
</dbReference>
<dbReference type="GO" id="GO:0008270">
    <property type="term" value="F:zinc ion binding"/>
    <property type="evidence" value="ECO:0007669"/>
    <property type="project" value="UniProtKB-KW"/>
</dbReference>
<dbReference type="InterPro" id="IPR001841">
    <property type="entry name" value="Znf_RING"/>
</dbReference>
<name>A0A8J2SCT3_9CRUS</name>
<evidence type="ECO:0000259" key="15">
    <source>
        <dbReference type="PROSITE" id="PS50199"/>
    </source>
</evidence>
<feature type="compositionally biased region" description="Low complexity" evidence="12">
    <location>
        <begin position="616"/>
        <end position="638"/>
    </location>
</feature>
<feature type="domain" description="Ubiquitin-like" evidence="13">
    <location>
        <begin position="1319"/>
        <end position="1387"/>
    </location>
</feature>
<feature type="compositionally biased region" description="Low complexity" evidence="12">
    <location>
        <begin position="1"/>
        <end position="13"/>
    </location>
</feature>
<dbReference type="EMBL" id="CAKKLH010000336">
    <property type="protein sequence ID" value="CAH0113075.1"/>
    <property type="molecule type" value="Genomic_DNA"/>
</dbReference>
<reference evidence="17" key="1">
    <citation type="submission" date="2021-11" db="EMBL/GenBank/DDBJ databases">
        <authorList>
            <person name="Schell T."/>
        </authorList>
    </citation>
    <scope>NUCLEOTIDE SEQUENCE</scope>
    <source>
        <strain evidence="17">M5</strain>
    </source>
</reference>
<evidence type="ECO:0000313" key="18">
    <source>
        <dbReference type="Proteomes" id="UP000789390"/>
    </source>
</evidence>
<dbReference type="InterPro" id="IPR047558">
    <property type="entry name" value="BRcat_RBR_HOIL1"/>
</dbReference>
<sequence length="1746" mass="191732">MSSSYSAGSATSSSGGGSGQQLGARPKIARQLLLQQQQQQQQMNKSVNRSRTTNHHHSSSSSKENKEWNSNWNSILSAQGDLAIKSRNINGQPPSIKSPSSAGRDGMSSSTAAVSFSSDPSLAVIQPVQATTTNGHSQKSPELFHSHHYHARRQRDRQHFPSSSGAAANNPSRSNSAADLSRQSSTINLSSNASSLNNVNNIKDSNIGGISNIWARWFKRNNNRTSVTANGRPFSSSYYGAAAGSRSHSVENSPVVSRRRHPMTGSSGQLANSDNSDSLSTNSFSFIRVDPALTLRRKYGLMACSNESTDKMGNNHNNNNNNIEGDAIRAMRTQWESQMKQMDEFRNHPEDNNKRASHQFNNSTTSRKKRPAPQPPASSAASSRQSTNNRASSVTSSGFTHVPGKRKAPSPPSPTTTTTFNIVVPATILPDLMTAPESSASAAGPLTENNKWSNDLNCNLLLDENNKVFRYHQNKFEDCPHNDILKLEGGVLRPLDSSSPSNKSQQQQEATGSTMDSNHRGMMTLPLKPWYKRGRNNNGNPASGLHHQHSSANAATRSKWKDAALLHHHPAADECSNWAMGLVATHVQHLHPPPELNNTIRSNYSSTAVSPGGSTKSEGSVCSSSDGSKSGKQQQQQQQHRKSLLVNISQLDREATEIIQRERARESQRRRMEDEKFYCGTTTTTNHLATVPDVPDESPPRDPPPPPPPPAEPLKCARELINMFNSLTDISAGPGPSINSQQTKTAELQLEEKEKADANYKTGQTYSSKGTSSQTVPTTTTANGNCSKLLLLADDQQSTPKTSTVELMNSNTITRLRVNRETVPAGSPTTEQQQQQQSVFNPKLDVGSGGGARPKHSPSTLNENKSALVKPTTTTTTTTTNGWACQVCTLVNSDARLWCEACTALKPRQINRTTTTTTPIVKETVKIIPKMPEVIPSSPSINSVTTPNSPEALRQARLAFFLNNGQNNNNNNNKTEIENTKRLSQHVGAVKVSSSCQTQPLLATPKLNMISQRPVSINGNPISDNCPINVVNSHNNNKRVVVPAAVFKDVNPTNFALLSPSRTQLSQYLQQQQANKQQQQQAGSTESDVQKSDESSDELNEDKKVELMLLRLEEAIAAGQFDKAAVLAKELAAIKRTPSPAASPPISIKPVEVVPAVPTSLSVVPAVVIPKPVAAPRSVVPVVVQEKQSDPVPSSAINDVPLPAKRLSHLTSPSPLPRKSIRPEEKPEVKLKEEEPPIQQLEKPVEEEIIRPAVLETAIVPVKKMDNTPEVTVRTKRRSVKVSSGQQTTLTFQKKSNPEEMNHQPRRTQSCIVDDTFNVEFFIEDRSTHSGPFHWPVRPSTTLLELKERTAKSHNIKVECQRWILGRRLADQDQLTLKDYDICPSNSSLFLYVLNDPVIIPKPNKSYHPVDNPPTTTTQPTNARRYYNHEEDRYSTCEEDDEDEPLLEAAGHINGPVIINKDPPTLTETDEKRQPETTADQGATGGGTDEPLKIDYKKLVDLLDASDVVTNADSFDCPVCLMTVPAGVGVTLRECLHNFCRDCLAHVIEFSDEATVTCPYRDDNYVCDAILQEIEIKNLVGAKLYEKHLERSMRLAEKTMKNTFHCQTADCPGWAVIEEDNVNVFRCPVCRKNNCLTCQAIHEGANCKEFQDRVNQSADTDEDAKRTKEMIDALVASGEALNCPQCQVVLMKRWGCDWVRCSVCRTEICWVTKQNRWGPKGKGDTSGGCRCGVDGVKCHPLCNYCH</sequence>
<evidence type="ECO:0000259" key="14">
    <source>
        <dbReference type="PROSITE" id="PS50089"/>
    </source>
</evidence>
<feature type="compositionally biased region" description="Low complexity" evidence="12">
    <location>
        <begin position="377"/>
        <end position="393"/>
    </location>
</feature>
<dbReference type="InterPro" id="IPR017907">
    <property type="entry name" value="Znf_RING_CS"/>
</dbReference>
<feature type="compositionally biased region" description="Polar residues" evidence="12">
    <location>
        <begin position="761"/>
        <end position="770"/>
    </location>
</feature>
<dbReference type="InterPro" id="IPR029071">
    <property type="entry name" value="Ubiquitin-like_domsf"/>
</dbReference>
<feature type="region of interest" description="Disordered" evidence="12">
    <location>
        <begin position="492"/>
        <end position="557"/>
    </location>
</feature>
<feature type="region of interest" description="Disordered" evidence="12">
    <location>
        <begin position="1"/>
        <end position="68"/>
    </location>
</feature>
<feature type="region of interest" description="Disordered" evidence="12">
    <location>
        <begin position="1457"/>
        <end position="1490"/>
    </location>
</feature>
<evidence type="ECO:0000256" key="9">
    <source>
        <dbReference type="ARBA" id="ARBA00022786"/>
    </source>
</evidence>
<keyword evidence="18" id="KW-1185">Reference proteome</keyword>
<dbReference type="PROSITE" id="PS00518">
    <property type="entry name" value="ZF_RING_1"/>
    <property type="match status" value="1"/>
</dbReference>
<feature type="compositionally biased region" description="Low complexity" evidence="12">
    <location>
        <begin position="31"/>
        <end position="42"/>
    </location>
</feature>
<dbReference type="CDD" id="cd20358">
    <property type="entry name" value="Rcat_RBR_HOIL1"/>
    <property type="match status" value="1"/>
</dbReference>
<protein>
    <recommendedName>
        <fullName evidence="3">RanBP-type and C3HC4-type zinc finger-containing protein 1</fullName>
    </recommendedName>
</protein>
<dbReference type="Gene3D" id="2.30.30.380">
    <property type="entry name" value="Zn-finger domain of Sec23/24"/>
    <property type="match status" value="1"/>
</dbReference>
<evidence type="ECO:0000256" key="3">
    <source>
        <dbReference type="ARBA" id="ARBA00017887"/>
    </source>
</evidence>
<dbReference type="InterPro" id="IPR000626">
    <property type="entry name" value="Ubiquitin-like_dom"/>
</dbReference>